<keyword evidence="11" id="KW-1185">Reference proteome</keyword>
<sequence length="137" mass="14473">MAAPKSKAKVVKKVKSKNITSGIAHIHSTHQNTIVTFTDLKGNVIAWSSSGAIGYKGTKKKTPYAAGLAAAAASESAKEHGIKEVKVELKGLGSGKDAARKQIEVSGITVKEIKDVTPVPHNGTRPPKKVLKRLKAR</sequence>
<dbReference type="Gene3D" id="3.30.420.80">
    <property type="entry name" value="Ribosomal protein S11"/>
    <property type="match status" value="1"/>
</dbReference>
<keyword evidence="4 7" id="KW-0689">Ribosomal protein</keyword>
<protein>
    <recommendedName>
        <fullName evidence="6 7">Small ribosomal subunit protein uS11</fullName>
    </recommendedName>
</protein>
<comment type="function">
    <text evidence="7">Located on the platform of the 30S subunit, it bridges several disparate RNA helices of the 16S rRNA. Forms part of the Shine-Dalgarno cleft in the 70S ribosome.</text>
</comment>
<evidence type="ECO:0000256" key="4">
    <source>
        <dbReference type="ARBA" id="ARBA00022980"/>
    </source>
</evidence>
<dbReference type="EMBL" id="CP101808">
    <property type="protein sequence ID" value="UUD37107.1"/>
    <property type="molecule type" value="Genomic_DNA"/>
</dbReference>
<dbReference type="InterPro" id="IPR018102">
    <property type="entry name" value="Ribosomal_uS11_CS"/>
</dbReference>
<dbReference type="NCBIfam" id="NF003698">
    <property type="entry name" value="PRK05309.1"/>
    <property type="match status" value="1"/>
</dbReference>
<dbReference type="Pfam" id="PF00411">
    <property type="entry name" value="Ribosomal_S11"/>
    <property type="match status" value="1"/>
</dbReference>
<dbReference type="InterPro" id="IPR019981">
    <property type="entry name" value="Ribosomal_uS11_bac-type"/>
</dbReference>
<dbReference type="RefSeq" id="WP_129722263.1">
    <property type="nucleotide sequence ID" value="NZ_CP101808.1"/>
</dbReference>
<name>A0ABY5J1H1_9BACT</name>
<evidence type="ECO:0000256" key="3">
    <source>
        <dbReference type="ARBA" id="ARBA00022884"/>
    </source>
</evidence>
<evidence type="ECO:0000256" key="9">
    <source>
        <dbReference type="SAM" id="MobiDB-lite"/>
    </source>
</evidence>
<comment type="similarity">
    <text evidence="1 7 8">Belongs to the universal ribosomal protein uS11 family.</text>
</comment>
<dbReference type="InterPro" id="IPR001971">
    <property type="entry name" value="Ribosomal_uS11"/>
</dbReference>
<keyword evidence="3 7" id="KW-0694">RNA-binding</keyword>
<evidence type="ECO:0000256" key="2">
    <source>
        <dbReference type="ARBA" id="ARBA00022730"/>
    </source>
</evidence>
<accession>A0ABY5J1H1</accession>
<evidence type="ECO:0000256" key="1">
    <source>
        <dbReference type="ARBA" id="ARBA00006194"/>
    </source>
</evidence>
<reference evidence="10" key="1">
    <citation type="submission" date="2022-07" db="EMBL/GenBank/DDBJ databases">
        <title>Complete genome of Mycoplasma equigenitalium type strain T37.</title>
        <authorList>
            <person name="Spergser J."/>
        </authorList>
    </citation>
    <scope>NUCLEOTIDE SEQUENCE</scope>
    <source>
        <strain evidence="10">T37</strain>
    </source>
</reference>
<evidence type="ECO:0000256" key="7">
    <source>
        <dbReference type="HAMAP-Rule" id="MF_01310"/>
    </source>
</evidence>
<dbReference type="Proteomes" id="UP001059576">
    <property type="component" value="Chromosome"/>
</dbReference>
<dbReference type="SUPFAM" id="SSF53137">
    <property type="entry name" value="Translational machinery components"/>
    <property type="match status" value="1"/>
</dbReference>
<dbReference type="PIRSF" id="PIRSF002131">
    <property type="entry name" value="Ribosomal_S11"/>
    <property type="match status" value="1"/>
</dbReference>
<keyword evidence="5 7" id="KW-0687">Ribonucleoprotein</keyword>
<dbReference type="GO" id="GO:0005840">
    <property type="term" value="C:ribosome"/>
    <property type="evidence" value="ECO:0007669"/>
    <property type="project" value="UniProtKB-KW"/>
</dbReference>
<evidence type="ECO:0000256" key="6">
    <source>
        <dbReference type="ARBA" id="ARBA00035160"/>
    </source>
</evidence>
<evidence type="ECO:0000313" key="11">
    <source>
        <dbReference type="Proteomes" id="UP001059576"/>
    </source>
</evidence>
<keyword evidence="2 7" id="KW-0699">rRNA-binding</keyword>
<organism evidence="10 11">
    <name type="scientific">Mycoplasmopsis equigenitalium</name>
    <dbReference type="NCBI Taxonomy" id="114883"/>
    <lineage>
        <taxon>Bacteria</taxon>
        <taxon>Bacillati</taxon>
        <taxon>Mycoplasmatota</taxon>
        <taxon>Mycoplasmoidales</taxon>
        <taxon>Metamycoplasmataceae</taxon>
        <taxon>Mycoplasmopsis</taxon>
    </lineage>
</organism>
<dbReference type="PANTHER" id="PTHR11759">
    <property type="entry name" value="40S RIBOSOMAL PROTEIN S14/30S RIBOSOMAL PROTEIN S11"/>
    <property type="match status" value="1"/>
</dbReference>
<feature type="region of interest" description="Disordered" evidence="9">
    <location>
        <begin position="117"/>
        <end position="137"/>
    </location>
</feature>
<dbReference type="InterPro" id="IPR036967">
    <property type="entry name" value="Ribosomal_uS11_sf"/>
</dbReference>
<gene>
    <name evidence="7 10" type="primary">rpsK</name>
    <name evidence="10" type="ORF">NPA09_00830</name>
</gene>
<comment type="subunit">
    <text evidence="7">Part of the 30S ribosomal subunit. Interacts with proteins S7 and S18. Binds to IF-3.</text>
</comment>
<evidence type="ECO:0000256" key="5">
    <source>
        <dbReference type="ARBA" id="ARBA00023274"/>
    </source>
</evidence>
<evidence type="ECO:0000256" key="8">
    <source>
        <dbReference type="RuleBase" id="RU003629"/>
    </source>
</evidence>
<dbReference type="HAMAP" id="MF_01310">
    <property type="entry name" value="Ribosomal_uS11"/>
    <property type="match status" value="1"/>
</dbReference>
<evidence type="ECO:0000313" key="10">
    <source>
        <dbReference type="EMBL" id="UUD37107.1"/>
    </source>
</evidence>
<dbReference type="NCBIfam" id="TIGR03632">
    <property type="entry name" value="uS11_bact"/>
    <property type="match status" value="1"/>
</dbReference>
<feature type="compositionally biased region" description="Basic residues" evidence="9">
    <location>
        <begin position="126"/>
        <end position="137"/>
    </location>
</feature>
<dbReference type="PROSITE" id="PS00054">
    <property type="entry name" value="RIBOSOMAL_S11"/>
    <property type="match status" value="1"/>
</dbReference>
<proteinExistence type="inferred from homology"/>